<evidence type="ECO:0000256" key="1">
    <source>
        <dbReference type="SAM" id="SignalP"/>
    </source>
</evidence>
<comment type="caution">
    <text evidence="2">The sequence shown here is derived from an EMBL/GenBank/DDBJ whole genome shotgun (WGS) entry which is preliminary data.</text>
</comment>
<sequence>MVATTALAALTAAPAVAAPVDPVVRLVEGTTSTASVPVPYPGRSTAFDLTAIPRSGDPVELALLVDGGGSPLADGPHALRLELHDAAGALVAAGTAAELGAVPVDLGVLHGTPLTLTGTATLPVAAGDDLQGVGMPLRLTLVASQDPLDAQDGAVGSDPVPGLARTGARGPLAALVVAALTGALGLRLRAVRHRPTEESA</sequence>
<feature type="chain" id="PRO_5018105904" evidence="1">
    <location>
        <begin position="18"/>
        <end position="200"/>
    </location>
</feature>
<organism evidence="2 3">
    <name type="scientific">Cellulomonas triticagri</name>
    <dbReference type="NCBI Taxonomy" id="2483352"/>
    <lineage>
        <taxon>Bacteria</taxon>
        <taxon>Bacillati</taxon>
        <taxon>Actinomycetota</taxon>
        <taxon>Actinomycetes</taxon>
        <taxon>Micrococcales</taxon>
        <taxon>Cellulomonadaceae</taxon>
        <taxon>Cellulomonas</taxon>
    </lineage>
</organism>
<gene>
    <name evidence="2" type="ORF">EBM89_14130</name>
</gene>
<proteinExistence type="predicted"/>
<keyword evidence="1" id="KW-0732">Signal</keyword>
<evidence type="ECO:0000313" key="3">
    <source>
        <dbReference type="Proteomes" id="UP000269289"/>
    </source>
</evidence>
<protein>
    <submittedName>
        <fullName evidence="2">Uncharacterized protein</fullName>
    </submittedName>
</protein>
<dbReference type="Proteomes" id="UP000269289">
    <property type="component" value="Unassembled WGS sequence"/>
</dbReference>
<keyword evidence="3" id="KW-1185">Reference proteome</keyword>
<reference evidence="2 3" key="1">
    <citation type="submission" date="2018-10" db="EMBL/GenBank/DDBJ databases">
        <title>Isolation, diversity and antifungal activity of actinobacteria from wheat.</title>
        <authorList>
            <person name="Han C."/>
        </authorList>
    </citation>
    <scope>NUCLEOTIDE SEQUENCE [LARGE SCALE GENOMIC DNA]</scope>
    <source>
        <strain evidence="2 3">NEAU-YY56</strain>
    </source>
</reference>
<evidence type="ECO:0000313" key="2">
    <source>
        <dbReference type="EMBL" id="RMI07030.1"/>
    </source>
</evidence>
<feature type="signal peptide" evidence="1">
    <location>
        <begin position="1"/>
        <end position="17"/>
    </location>
</feature>
<dbReference type="AlphaFoldDB" id="A0A3M2J539"/>
<dbReference type="EMBL" id="RFFI01000082">
    <property type="protein sequence ID" value="RMI07030.1"/>
    <property type="molecule type" value="Genomic_DNA"/>
</dbReference>
<accession>A0A3M2J539</accession>
<name>A0A3M2J539_9CELL</name>